<organism evidence="2 3">
    <name type="scientific">Mesorhabditis belari</name>
    <dbReference type="NCBI Taxonomy" id="2138241"/>
    <lineage>
        <taxon>Eukaryota</taxon>
        <taxon>Metazoa</taxon>
        <taxon>Ecdysozoa</taxon>
        <taxon>Nematoda</taxon>
        <taxon>Chromadorea</taxon>
        <taxon>Rhabditida</taxon>
        <taxon>Rhabditina</taxon>
        <taxon>Rhabditomorpha</taxon>
        <taxon>Rhabditoidea</taxon>
        <taxon>Rhabditidae</taxon>
        <taxon>Mesorhabditinae</taxon>
        <taxon>Mesorhabditis</taxon>
    </lineage>
</organism>
<evidence type="ECO:0000313" key="2">
    <source>
        <dbReference type="Proteomes" id="UP000887575"/>
    </source>
</evidence>
<dbReference type="Proteomes" id="UP000887575">
    <property type="component" value="Unassembled WGS sequence"/>
</dbReference>
<keyword evidence="1" id="KW-0732">Signal</keyword>
<protein>
    <submittedName>
        <fullName evidence="3">Uncharacterized protein</fullName>
    </submittedName>
</protein>
<name>A0AAF3EYB6_9BILA</name>
<feature type="chain" id="PRO_5041962355" evidence="1">
    <location>
        <begin position="20"/>
        <end position="293"/>
    </location>
</feature>
<sequence length="293" mass="34382">MYYFLIFFSSVLFLQQSLGEQAASRNSTRTKRSPSSFRLAYLQREFEDDEDFHNSVGRGTISDLDGNVRRDEVMSDARCLERCNNQLNFGMDMVNAHMAFGSIDVPSVIGDQDLDLFCHLDHQHSECIDECGYSVQFNLREYVCRQRIAEMKTYLSCYAAAAPLLTRHCRPRCGGYTALKHTLDGYANRCRQLLCDHVCTEFLLRKVCGSTRGKKASRFLLDFTKLQVDYWIRDYAIQNNQLLSKTYPSSCARLQCNEEQIGKCLPKSRRKRRPEYRKRKRIRRFRFRQRRAF</sequence>
<accession>A0AAF3EYB6</accession>
<dbReference type="WBParaSite" id="MBELARI_LOCUS19191">
    <property type="protein sequence ID" value="MBELARI_LOCUS19191"/>
    <property type="gene ID" value="MBELARI_LOCUS19191"/>
</dbReference>
<dbReference type="AlphaFoldDB" id="A0AAF3EYB6"/>
<evidence type="ECO:0000256" key="1">
    <source>
        <dbReference type="SAM" id="SignalP"/>
    </source>
</evidence>
<keyword evidence="2" id="KW-1185">Reference proteome</keyword>
<feature type="signal peptide" evidence="1">
    <location>
        <begin position="1"/>
        <end position="19"/>
    </location>
</feature>
<reference evidence="3" key="1">
    <citation type="submission" date="2024-02" db="UniProtKB">
        <authorList>
            <consortium name="WormBaseParasite"/>
        </authorList>
    </citation>
    <scope>IDENTIFICATION</scope>
</reference>
<evidence type="ECO:0000313" key="3">
    <source>
        <dbReference type="WBParaSite" id="MBELARI_LOCUS19191"/>
    </source>
</evidence>
<proteinExistence type="predicted"/>